<evidence type="ECO:0000256" key="4">
    <source>
        <dbReference type="RuleBase" id="RU003345"/>
    </source>
</evidence>
<evidence type="ECO:0000256" key="2">
    <source>
        <dbReference type="ARBA" id="ARBA00023002"/>
    </source>
</evidence>
<dbReference type="Gene3D" id="3.40.605.10">
    <property type="entry name" value="Aldehyde Dehydrogenase, Chain A, domain 1"/>
    <property type="match status" value="1"/>
</dbReference>
<comment type="caution">
    <text evidence="6">The sequence shown here is derived from an EMBL/GenBank/DDBJ whole genome shotgun (WGS) entry which is preliminary data.</text>
</comment>
<evidence type="ECO:0000313" key="7">
    <source>
        <dbReference type="Proteomes" id="UP001549691"/>
    </source>
</evidence>
<feature type="domain" description="Aldehyde dehydrogenase" evidence="5">
    <location>
        <begin position="23"/>
        <end position="479"/>
    </location>
</feature>
<dbReference type="Gene3D" id="3.40.309.10">
    <property type="entry name" value="Aldehyde Dehydrogenase, Chain A, domain 2"/>
    <property type="match status" value="1"/>
</dbReference>
<dbReference type="PROSITE" id="PS00070">
    <property type="entry name" value="ALDEHYDE_DEHYDR_CYS"/>
    <property type="match status" value="1"/>
</dbReference>
<dbReference type="InterPro" id="IPR016163">
    <property type="entry name" value="Ald_DH_C"/>
</dbReference>
<dbReference type="InterPro" id="IPR015590">
    <property type="entry name" value="Aldehyde_DH_dom"/>
</dbReference>
<evidence type="ECO:0000256" key="1">
    <source>
        <dbReference type="ARBA" id="ARBA00009986"/>
    </source>
</evidence>
<dbReference type="InterPro" id="IPR016160">
    <property type="entry name" value="Ald_DH_CS_CYS"/>
</dbReference>
<dbReference type="Proteomes" id="UP001549691">
    <property type="component" value="Unassembled WGS sequence"/>
</dbReference>
<dbReference type="EMBL" id="JBEWZI010000020">
    <property type="protein sequence ID" value="MET7015638.1"/>
    <property type="molecule type" value="Genomic_DNA"/>
</dbReference>
<dbReference type="InterPro" id="IPR050740">
    <property type="entry name" value="Aldehyde_DH_Superfamily"/>
</dbReference>
<name>A0ABV2TNY0_9RHOO</name>
<dbReference type="SUPFAM" id="SSF53720">
    <property type="entry name" value="ALDH-like"/>
    <property type="match status" value="1"/>
</dbReference>
<sequence>MSIPLQHPSLFRQQALIGGLWCAADSGILQPIHNPATGELIGQVPYMGAAETQRAIAAAQAAQREWKQRTGKERAAVLRRWFELVMSHQEDLAQILTREQGRPLAEARGEIAYGASFIEWFGEEAKRTYGDTIPSPQASQRIVVIKQPVGVVAAITPWNFPNAMVTRKAAPALAVGCAVVLKPAPQTPFSALALAVLAEEAGLPPGLLNVVTGDAHAIGGAMTSSTAVAKLSFTGSTAVGKLLLAQCAGTVKRVSMELGGNAPFIVFDDADVDAAVAGAIASKYRNNGQTCVCANRIYVQSGIYDAFASKLASAVRQLKVGNGLEDGITLGPLIDERALLKVEAHIADALAKGAQLVMGGRRHALGHNFFEPTILVNASADMRVAQEETFGPLAPLFRFDTEEELLRLANATESGLASYFYSRDIARCWRVAEALETGMVGINTGLITSEVVPFGGIKQSGLGREGSYYGTDEYLNIKYLCFGGQ</sequence>
<organism evidence="6 7">
    <name type="scientific">Uliginosibacterium flavum</name>
    <dbReference type="NCBI Taxonomy" id="1396831"/>
    <lineage>
        <taxon>Bacteria</taxon>
        <taxon>Pseudomonadati</taxon>
        <taxon>Pseudomonadota</taxon>
        <taxon>Betaproteobacteria</taxon>
        <taxon>Rhodocyclales</taxon>
        <taxon>Zoogloeaceae</taxon>
        <taxon>Uliginosibacterium</taxon>
    </lineage>
</organism>
<keyword evidence="7" id="KW-1185">Reference proteome</keyword>
<dbReference type="InterPro" id="IPR010102">
    <property type="entry name" value="Succ_semiAld_DH"/>
</dbReference>
<feature type="active site" evidence="3">
    <location>
        <position position="257"/>
    </location>
</feature>
<evidence type="ECO:0000256" key="3">
    <source>
        <dbReference type="PROSITE-ProRule" id="PRU10007"/>
    </source>
</evidence>
<accession>A0ABV2TNY0</accession>
<evidence type="ECO:0000259" key="5">
    <source>
        <dbReference type="Pfam" id="PF00171"/>
    </source>
</evidence>
<comment type="similarity">
    <text evidence="1 4">Belongs to the aldehyde dehydrogenase family.</text>
</comment>
<dbReference type="InterPro" id="IPR016161">
    <property type="entry name" value="Ald_DH/histidinol_DH"/>
</dbReference>
<dbReference type="NCBIfam" id="TIGR01780">
    <property type="entry name" value="SSADH"/>
    <property type="match status" value="1"/>
</dbReference>
<dbReference type="InterPro" id="IPR029510">
    <property type="entry name" value="Ald_DH_CS_GLU"/>
</dbReference>
<gene>
    <name evidence="6" type="ORF">ABXR19_15720</name>
</gene>
<dbReference type="CDD" id="cd07103">
    <property type="entry name" value="ALDH_F5_SSADH_GabD"/>
    <property type="match status" value="1"/>
</dbReference>
<dbReference type="EC" id="1.2.1.-" evidence="6"/>
<dbReference type="InterPro" id="IPR016162">
    <property type="entry name" value="Ald_DH_N"/>
</dbReference>
<reference evidence="6 7" key="1">
    <citation type="submission" date="2024-07" db="EMBL/GenBank/DDBJ databases">
        <title>Uliginosibacterium flavum JJ3220;KACC:17644.</title>
        <authorList>
            <person name="Kim M.K."/>
        </authorList>
    </citation>
    <scope>NUCLEOTIDE SEQUENCE [LARGE SCALE GENOMIC DNA]</scope>
    <source>
        <strain evidence="6 7">KACC:17644</strain>
    </source>
</reference>
<dbReference type="PROSITE" id="PS00687">
    <property type="entry name" value="ALDEHYDE_DEHYDR_GLU"/>
    <property type="match status" value="1"/>
</dbReference>
<dbReference type="PANTHER" id="PTHR43353:SF5">
    <property type="entry name" value="SUCCINATE-SEMIALDEHYDE DEHYDROGENASE, MITOCHONDRIAL"/>
    <property type="match status" value="1"/>
</dbReference>
<dbReference type="PANTHER" id="PTHR43353">
    <property type="entry name" value="SUCCINATE-SEMIALDEHYDE DEHYDROGENASE, MITOCHONDRIAL"/>
    <property type="match status" value="1"/>
</dbReference>
<dbReference type="RefSeq" id="WP_354602097.1">
    <property type="nucleotide sequence ID" value="NZ_JBEWZI010000020.1"/>
</dbReference>
<protein>
    <submittedName>
        <fullName evidence="6">NAD-dependent succinate-semialdehyde dehydrogenase</fullName>
        <ecNumber evidence="6">1.2.1.-</ecNumber>
    </submittedName>
</protein>
<dbReference type="GO" id="GO:0016491">
    <property type="term" value="F:oxidoreductase activity"/>
    <property type="evidence" value="ECO:0007669"/>
    <property type="project" value="UniProtKB-KW"/>
</dbReference>
<keyword evidence="2 4" id="KW-0560">Oxidoreductase</keyword>
<proteinExistence type="inferred from homology"/>
<evidence type="ECO:0000313" key="6">
    <source>
        <dbReference type="EMBL" id="MET7015638.1"/>
    </source>
</evidence>
<dbReference type="Pfam" id="PF00171">
    <property type="entry name" value="Aldedh"/>
    <property type="match status" value="1"/>
</dbReference>